<dbReference type="EMBL" id="CP034235">
    <property type="protein sequence ID" value="QGQ96439.1"/>
    <property type="molecule type" value="Genomic_DNA"/>
</dbReference>
<dbReference type="KEGG" id="ppsc:EHS13_16890"/>
<evidence type="ECO:0000313" key="2">
    <source>
        <dbReference type="EMBL" id="QGQ96439.1"/>
    </source>
</evidence>
<sequence>MKYKFWYFVCLACILIGFVSIFTYATFKGITSAKTANQLIQPQEVNSAEVKLITKENLNNWNITLMPDRDFNAVFTGAGKVTTLTLHMDGFQVSGAGTGTPSPSIHVKGSGKLPNQNETVVIELEWIEDGRQINGKATYLINVHSANGRS</sequence>
<reference evidence="3" key="1">
    <citation type="submission" date="2018-11" db="EMBL/GenBank/DDBJ databases">
        <title>Complete genome sequence of Paenibacillus sp. ML311-T8.</title>
        <authorList>
            <person name="Nam Y.-D."/>
            <person name="Kang J."/>
            <person name="Chung W.-H."/>
            <person name="Park Y.S."/>
        </authorList>
    </citation>
    <scope>NUCLEOTIDE SEQUENCE [LARGE SCALE GENOMIC DNA]</scope>
    <source>
        <strain evidence="3">ML311-T8</strain>
    </source>
</reference>
<dbReference type="RefSeq" id="WP_155701475.1">
    <property type="nucleotide sequence ID" value="NZ_CP034235.1"/>
</dbReference>
<dbReference type="AlphaFoldDB" id="A0A6B8RK72"/>
<feature type="transmembrane region" description="Helical" evidence="1">
    <location>
        <begin position="6"/>
        <end position="27"/>
    </location>
</feature>
<name>A0A6B8RK72_9BACL</name>
<gene>
    <name evidence="2" type="ORF">EHS13_16890</name>
</gene>
<proteinExistence type="predicted"/>
<dbReference type="Proteomes" id="UP000426246">
    <property type="component" value="Chromosome"/>
</dbReference>
<evidence type="ECO:0000256" key="1">
    <source>
        <dbReference type="SAM" id="Phobius"/>
    </source>
</evidence>
<accession>A0A6B8RK72</accession>
<keyword evidence="3" id="KW-1185">Reference proteome</keyword>
<protein>
    <submittedName>
        <fullName evidence="2">Uncharacterized protein</fullName>
    </submittedName>
</protein>
<keyword evidence="1" id="KW-0812">Transmembrane</keyword>
<keyword evidence="1" id="KW-0472">Membrane</keyword>
<keyword evidence="1" id="KW-1133">Transmembrane helix</keyword>
<organism evidence="2 3">
    <name type="scientific">Paenibacillus psychroresistens</name>
    <dbReference type="NCBI Taxonomy" id="1778678"/>
    <lineage>
        <taxon>Bacteria</taxon>
        <taxon>Bacillati</taxon>
        <taxon>Bacillota</taxon>
        <taxon>Bacilli</taxon>
        <taxon>Bacillales</taxon>
        <taxon>Paenibacillaceae</taxon>
        <taxon>Paenibacillus</taxon>
    </lineage>
</organism>
<evidence type="ECO:0000313" key="3">
    <source>
        <dbReference type="Proteomes" id="UP000426246"/>
    </source>
</evidence>